<accession>A0A7J6N865</accession>
<comment type="caution">
    <text evidence="1">The sequence shown here is derived from an EMBL/GenBank/DDBJ whole genome shotgun (WGS) entry which is preliminary data.</text>
</comment>
<organism evidence="1 2">
    <name type="scientific">Perkinsus olseni</name>
    <name type="common">Perkinsus atlanticus</name>
    <dbReference type="NCBI Taxonomy" id="32597"/>
    <lineage>
        <taxon>Eukaryota</taxon>
        <taxon>Sar</taxon>
        <taxon>Alveolata</taxon>
        <taxon>Perkinsozoa</taxon>
        <taxon>Perkinsea</taxon>
        <taxon>Perkinsida</taxon>
        <taxon>Perkinsidae</taxon>
        <taxon>Perkinsus</taxon>
    </lineage>
</organism>
<evidence type="ECO:0000313" key="1">
    <source>
        <dbReference type="EMBL" id="KAF4679976.1"/>
    </source>
</evidence>
<reference evidence="1 2" key="1">
    <citation type="submission" date="2020-04" db="EMBL/GenBank/DDBJ databases">
        <title>Perkinsus olseni comparative genomics.</title>
        <authorList>
            <person name="Bogema D.R."/>
        </authorList>
    </citation>
    <scope>NUCLEOTIDE SEQUENCE [LARGE SCALE GENOMIC DNA]</scope>
    <source>
        <strain evidence="1">00978-12</strain>
    </source>
</reference>
<sequence length="110" mass="12300">MAATTEADESTDVLYDQRWGTDLVGNMNSPELQAEGPQEFSLVTPRRLIATLPAYMCVSYREWFIDELPAVLKNGIANGDRPWTEITQCHGIGELKLNRSSKLNEPSTVE</sequence>
<dbReference type="AlphaFoldDB" id="A0A7J6N865"/>
<dbReference type="EMBL" id="JABANP010000664">
    <property type="protein sequence ID" value="KAF4679976.1"/>
    <property type="molecule type" value="Genomic_DNA"/>
</dbReference>
<protein>
    <submittedName>
        <fullName evidence="1">Uncharacterized protein</fullName>
    </submittedName>
</protein>
<gene>
    <name evidence="1" type="ORF">FOZ60_014268</name>
</gene>
<evidence type="ECO:0000313" key="2">
    <source>
        <dbReference type="Proteomes" id="UP000541610"/>
    </source>
</evidence>
<dbReference type="Proteomes" id="UP000541610">
    <property type="component" value="Unassembled WGS sequence"/>
</dbReference>
<proteinExistence type="predicted"/>
<name>A0A7J6N865_PEROL</name>